<sequence length="312" mass="33333">MSNEITSGPDPDQHRRGRAGVGYGFGAYAIWGLLPLYFVLLAPATPYEIVAMRVVFSLLFCLLLLAATRGLRQYGRLFRDRQAVLALTVAGVLIAGNWLLYTVAATTGHTLEASLGYFINPIVAILLGVLVLHETLRPLQWAAIGVGVVAVLVMAVFYGAIPWLSLGLAFTFGFYGLVKSRLGARYPALVTLAAETTMITPLALVAVGVLGAAGQITLVSEGPGHFLLLLAAGVITAVPLLLFGAAASRLPLSTLGMIQYVAPIGQFILAIALFHEEMPPQRWAGFVLVWIAVVLLVLDAVRAPRAPRLPRR</sequence>
<feature type="transmembrane region" description="Helical" evidence="8">
    <location>
        <begin position="21"/>
        <end position="44"/>
    </location>
</feature>
<dbReference type="SUPFAM" id="SSF103481">
    <property type="entry name" value="Multidrug resistance efflux transporter EmrE"/>
    <property type="match status" value="2"/>
</dbReference>
<dbReference type="PANTHER" id="PTHR22911">
    <property type="entry name" value="ACYL-MALONYL CONDENSING ENZYME-RELATED"/>
    <property type="match status" value="1"/>
</dbReference>
<protein>
    <submittedName>
        <fullName evidence="10">Hypothetical membrane protein</fullName>
    </submittedName>
</protein>
<feature type="transmembrane region" description="Helical" evidence="8">
    <location>
        <begin position="139"/>
        <end position="157"/>
    </location>
</feature>
<dbReference type="NCBIfam" id="TIGR00688">
    <property type="entry name" value="rarD"/>
    <property type="match status" value="1"/>
</dbReference>
<feature type="domain" description="EamA" evidence="9">
    <location>
        <begin position="164"/>
        <end position="297"/>
    </location>
</feature>
<dbReference type="InterPro" id="IPR004626">
    <property type="entry name" value="RarD"/>
</dbReference>
<dbReference type="eggNOG" id="COG2962">
    <property type="taxonomic scope" value="Bacteria"/>
</dbReference>
<evidence type="ECO:0000256" key="7">
    <source>
        <dbReference type="ARBA" id="ARBA00023136"/>
    </source>
</evidence>
<comment type="similarity">
    <text evidence="2">Belongs to the EamA transporter family.</text>
</comment>
<proteinExistence type="inferred from homology"/>
<keyword evidence="7 8" id="KW-0472">Membrane</keyword>
<evidence type="ECO:0000256" key="6">
    <source>
        <dbReference type="ARBA" id="ARBA00022989"/>
    </source>
</evidence>
<feature type="transmembrane region" description="Helical" evidence="8">
    <location>
        <begin position="50"/>
        <end position="71"/>
    </location>
</feature>
<evidence type="ECO:0000256" key="5">
    <source>
        <dbReference type="ARBA" id="ARBA00022692"/>
    </source>
</evidence>
<organism evidence="10 11">
    <name type="scientific">Kocuria rhizophila (strain ATCC 9341 / DSM 348 / NBRC 103217 / DC2201)</name>
    <dbReference type="NCBI Taxonomy" id="378753"/>
    <lineage>
        <taxon>Bacteria</taxon>
        <taxon>Bacillati</taxon>
        <taxon>Actinomycetota</taxon>
        <taxon>Actinomycetes</taxon>
        <taxon>Micrococcales</taxon>
        <taxon>Micrococcaceae</taxon>
        <taxon>Kocuria</taxon>
    </lineage>
</organism>
<name>B2GI39_KOCRD</name>
<keyword evidence="4" id="KW-1003">Cell membrane</keyword>
<evidence type="ECO:0000256" key="3">
    <source>
        <dbReference type="ARBA" id="ARBA00022448"/>
    </source>
</evidence>
<evidence type="ECO:0000256" key="2">
    <source>
        <dbReference type="ARBA" id="ARBA00007362"/>
    </source>
</evidence>
<feature type="transmembrane region" description="Helical" evidence="8">
    <location>
        <begin position="163"/>
        <end position="178"/>
    </location>
</feature>
<accession>B2GI39</accession>
<evidence type="ECO:0000259" key="9">
    <source>
        <dbReference type="Pfam" id="PF00892"/>
    </source>
</evidence>
<keyword evidence="5 8" id="KW-0812">Transmembrane</keyword>
<evidence type="ECO:0000256" key="1">
    <source>
        <dbReference type="ARBA" id="ARBA00004651"/>
    </source>
</evidence>
<feature type="domain" description="EamA" evidence="9">
    <location>
        <begin position="20"/>
        <end position="154"/>
    </location>
</feature>
<dbReference type="Pfam" id="PF00892">
    <property type="entry name" value="EamA"/>
    <property type="match status" value="2"/>
</dbReference>
<feature type="transmembrane region" description="Helical" evidence="8">
    <location>
        <begin position="281"/>
        <end position="301"/>
    </location>
</feature>
<dbReference type="RefSeq" id="WP_012397620.1">
    <property type="nucleotide sequence ID" value="NC_010617.1"/>
</dbReference>
<dbReference type="Gene3D" id="1.10.3730.20">
    <property type="match status" value="1"/>
</dbReference>
<keyword evidence="3" id="KW-0813">Transport</keyword>
<dbReference type="InterPro" id="IPR000620">
    <property type="entry name" value="EamA_dom"/>
</dbReference>
<evidence type="ECO:0000256" key="4">
    <source>
        <dbReference type="ARBA" id="ARBA00022475"/>
    </source>
</evidence>
<evidence type="ECO:0000313" key="11">
    <source>
        <dbReference type="Proteomes" id="UP000008838"/>
    </source>
</evidence>
<feature type="transmembrane region" description="Helical" evidence="8">
    <location>
        <begin position="190"/>
        <end position="213"/>
    </location>
</feature>
<feature type="transmembrane region" description="Helical" evidence="8">
    <location>
        <begin position="113"/>
        <end position="132"/>
    </location>
</feature>
<comment type="subcellular location">
    <subcellularLocation>
        <location evidence="1">Cell membrane</location>
        <topology evidence="1">Multi-pass membrane protein</topology>
    </subcellularLocation>
</comment>
<dbReference type="AlphaFoldDB" id="B2GI39"/>
<dbReference type="OrthoDB" id="369870at2"/>
<dbReference type="Proteomes" id="UP000008838">
    <property type="component" value="Chromosome"/>
</dbReference>
<dbReference type="GO" id="GO:0005886">
    <property type="term" value="C:plasma membrane"/>
    <property type="evidence" value="ECO:0007669"/>
    <property type="project" value="UniProtKB-SubCell"/>
</dbReference>
<dbReference type="KEGG" id="krh:KRH_05470"/>
<feature type="transmembrane region" description="Helical" evidence="8">
    <location>
        <begin position="225"/>
        <end position="245"/>
    </location>
</feature>
<feature type="transmembrane region" description="Helical" evidence="8">
    <location>
        <begin position="257"/>
        <end position="275"/>
    </location>
</feature>
<dbReference type="PANTHER" id="PTHR22911:SF137">
    <property type="entry name" value="SOLUTE CARRIER FAMILY 35 MEMBER G2-RELATED"/>
    <property type="match status" value="1"/>
</dbReference>
<dbReference type="InterPro" id="IPR037185">
    <property type="entry name" value="EmrE-like"/>
</dbReference>
<evidence type="ECO:0000256" key="8">
    <source>
        <dbReference type="SAM" id="Phobius"/>
    </source>
</evidence>
<feature type="transmembrane region" description="Helical" evidence="8">
    <location>
        <begin position="83"/>
        <end position="101"/>
    </location>
</feature>
<gene>
    <name evidence="10" type="ordered locus">KRH_05470</name>
</gene>
<dbReference type="HOGENOM" id="CLU_054508_1_0_11"/>
<keyword evidence="6 8" id="KW-1133">Transmembrane helix</keyword>
<keyword evidence="11" id="KW-1185">Reference proteome</keyword>
<dbReference type="EMBL" id="AP009152">
    <property type="protein sequence ID" value="BAG28894.1"/>
    <property type="molecule type" value="Genomic_DNA"/>
</dbReference>
<reference evidence="10 11" key="1">
    <citation type="journal article" date="2008" name="J. Bacteriol.">
        <title>Complete genome sequence of the soil actinomycete Kocuria rhizophila.</title>
        <authorList>
            <person name="Takarada H."/>
            <person name="Sekine M."/>
            <person name="Kosugi H."/>
            <person name="Matsuo Y."/>
            <person name="Fujisawa T."/>
            <person name="Omata S."/>
            <person name="Kishi E."/>
            <person name="Shimizu A."/>
            <person name="Tsukatani N."/>
            <person name="Tanikawa S."/>
            <person name="Fujita N."/>
            <person name="Harayama S."/>
        </authorList>
    </citation>
    <scope>NUCLEOTIDE SEQUENCE [LARGE SCALE GENOMIC DNA]</scope>
    <source>
        <strain evidence="11">ATCC 9341 / DSM 348 / NBRC 103217 / DC2201</strain>
    </source>
</reference>
<evidence type="ECO:0000313" key="10">
    <source>
        <dbReference type="EMBL" id="BAG28894.1"/>
    </source>
</evidence>